<dbReference type="InterPro" id="IPR051612">
    <property type="entry name" value="Teichoic_Acid_Biosynth"/>
</dbReference>
<dbReference type="AlphaFoldDB" id="A0A6S6I198"/>
<dbReference type="GO" id="GO:0047355">
    <property type="term" value="F:CDP-glycerol glycerophosphotransferase activity"/>
    <property type="evidence" value="ECO:0007669"/>
    <property type="project" value="InterPro"/>
</dbReference>
<name>A0A6S6I198_9FIRM</name>
<keyword evidence="5" id="KW-0777">Teichoic acid biosynthesis</keyword>
<evidence type="ECO:0000256" key="5">
    <source>
        <dbReference type="ARBA" id="ARBA00022944"/>
    </source>
</evidence>
<proteinExistence type="inferred from homology"/>
<evidence type="ECO:0000256" key="1">
    <source>
        <dbReference type="ARBA" id="ARBA00004202"/>
    </source>
</evidence>
<dbReference type="PANTHER" id="PTHR37316">
    <property type="entry name" value="TEICHOIC ACID GLYCEROL-PHOSPHATE PRIMASE"/>
    <property type="match status" value="1"/>
</dbReference>
<protein>
    <submittedName>
        <fullName evidence="7">CDP-glycerol:poly(Glycerophosphate) glycerophosphotransferase</fullName>
    </submittedName>
</protein>
<reference evidence="7" key="1">
    <citation type="submission" date="2020-02" db="EMBL/GenBank/DDBJ databases">
        <title>Development of a multiplex PCR-based assay for rapid serotyping of Erysipelothrix species.</title>
        <authorList>
            <person name="Shimoji Y."/>
            <person name="Shiraiwa K."/>
            <person name="Tominaga H."/>
            <person name="Nishikawa S."/>
            <person name="Eguchi M."/>
            <person name="Hikono H."/>
            <person name="Ogawa Y."/>
        </authorList>
    </citation>
    <scope>NUCLEOTIDE SEQUENCE</scope>
    <source>
        <strain evidence="7">Wittling</strain>
    </source>
</reference>
<sequence>MKKMIKKIIQILVNNFSRLIPMKERIVFESNPDFSDNTIILFDNILNDSKYNNYDFYWILKSNNIPDKYRNNSRIKFHVVSNGNILEKIFNFSELLYIFSSSSFVFFSHVLNSPIEPKPGQKVVFLTHGFHFKKGQGRHFNPKKVTDVITLSDLDDTVAQMTYEVEPQKLVQLGYSRNDLLFQKNKGNLESLLGEEVIDKEIIVWLPTFRRHENGLTNDSKKKDNESDIPVIQSIEDLKNLNSILDENNMLLVLKPHPAQNMRFFKVESFSNIVVISNQDLSSNEMHLYDLLSISSCLITDYSSVFIDYLLTDKPIIFTFDDLDMYENNLGFSLPDFSSYMPGIKIKTMYDLFDTIKSKSFNNEYYKCERIRVKKLMHKEIGGKYSNSIIDYYLKD</sequence>
<dbReference type="Pfam" id="PF04464">
    <property type="entry name" value="Glyphos_transf"/>
    <property type="match status" value="1"/>
</dbReference>
<accession>A0A6S6I198</accession>
<comment type="similarity">
    <text evidence="2">Belongs to the CDP-glycerol glycerophosphotransferase family.</text>
</comment>
<evidence type="ECO:0000256" key="4">
    <source>
        <dbReference type="ARBA" id="ARBA00022679"/>
    </source>
</evidence>
<evidence type="ECO:0000256" key="3">
    <source>
        <dbReference type="ARBA" id="ARBA00022475"/>
    </source>
</evidence>
<dbReference type="Gene3D" id="3.40.50.11820">
    <property type="match status" value="1"/>
</dbReference>
<evidence type="ECO:0000313" key="7">
    <source>
        <dbReference type="EMBL" id="BCB22752.1"/>
    </source>
</evidence>
<keyword evidence="3" id="KW-1003">Cell membrane</keyword>
<evidence type="ECO:0000256" key="6">
    <source>
        <dbReference type="ARBA" id="ARBA00023136"/>
    </source>
</evidence>
<dbReference type="InterPro" id="IPR043149">
    <property type="entry name" value="TagF_N"/>
</dbReference>
<dbReference type="InterPro" id="IPR007554">
    <property type="entry name" value="Glycerophosphate_synth"/>
</dbReference>
<dbReference type="GO" id="GO:0019350">
    <property type="term" value="P:teichoic acid biosynthetic process"/>
    <property type="evidence" value="ECO:0007669"/>
    <property type="project" value="UniProtKB-KW"/>
</dbReference>
<keyword evidence="6" id="KW-0472">Membrane</keyword>
<organism evidence="7">
    <name type="scientific">Erysipelothrix tonsillarum</name>
    <dbReference type="NCBI Taxonomy" id="38402"/>
    <lineage>
        <taxon>Bacteria</taxon>
        <taxon>Bacillati</taxon>
        <taxon>Bacillota</taxon>
        <taxon>Erysipelotrichia</taxon>
        <taxon>Erysipelotrichales</taxon>
        <taxon>Erysipelotrichaceae</taxon>
        <taxon>Erysipelothrix</taxon>
    </lineage>
</organism>
<dbReference type="InterPro" id="IPR043148">
    <property type="entry name" value="TagF_C"/>
</dbReference>
<dbReference type="EMBL" id="LC528610">
    <property type="protein sequence ID" value="BCB22752.1"/>
    <property type="molecule type" value="Genomic_DNA"/>
</dbReference>
<evidence type="ECO:0000256" key="2">
    <source>
        <dbReference type="ARBA" id="ARBA00010488"/>
    </source>
</evidence>
<comment type="subcellular location">
    <subcellularLocation>
        <location evidence="1">Cell membrane</location>
        <topology evidence="1">Peripheral membrane protein</topology>
    </subcellularLocation>
</comment>
<dbReference type="GO" id="GO:0005886">
    <property type="term" value="C:plasma membrane"/>
    <property type="evidence" value="ECO:0007669"/>
    <property type="project" value="UniProtKB-SubCell"/>
</dbReference>
<dbReference type="PANTHER" id="PTHR37316:SF3">
    <property type="entry name" value="TEICHOIC ACID GLYCEROL-PHOSPHATE TRANSFERASE"/>
    <property type="match status" value="1"/>
</dbReference>
<dbReference type="Gene3D" id="3.40.50.12580">
    <property type="match status" value="1"/>
</dbReference>
<keyword evidence="4 7" id="KW-0808">Transferase</keyword>